<organism evidence="1">
    <name type="scientific">marine sediment metagenome</name>
    <dbReference type="NCBI Taxonomy" id="412755"/>
    <lineage>
        <taxon>unclassified sequences</taxon>
        <taxon>metagenomes</taxon>
        <taxon>ecological metagenomes</taxon>
    </lineage>
</organism>
<dbReference type="EMBL" id="LAZR01064445">
    <property type="protein sequence ID" value="KKK57505.1"/>
    <property type="molecule type" value="Genomic_DNA"/>
</dbReference>
<sequence>MKMSDEIKKCKKPAGEAGLKEVRPSLVLGRRSFLA</sequence>
<reference evidence="1" key="1">
    <citation type="journal article" date="2015" name="Nature">
        <title>Complex archaea that bridge the gap between prokaryotes and eukaryotes.</title>
        <authorList>
            <person name="Spang A."/>
            <person name="Saw J.H."/>
            <person name="Jorgensen S.L."/>
            <person name="Zaremba-Niedzwiedzka K."/>
            <person name="Martijn J."/>
            <person name="Lind A.E."/>
            <person name="van Eijk R."/>
            <person name="Schleper C."/>
            <person name="Guy L."/>
            <person name="Ettema T.J."/>
        </authorList>
    </citation>
    <scope>NUCLEOTIDE SEQUENCE</scope>
</reference>
<feature type="non-terminal residue" evidence="1">
    <location>
        <position position="35"/>
    </location>
</feature>
<accession>A0A0F8X960</accession>
<gene>
    <name evidence="1" type="ORF">LCGC14_3053780</name>
</gene>
<name>A0A0F8X960_9ZZZZ</name>
<dbReference type="AlphaFoldDB" id="A0A0F8X960"/>
<evidence type="ECO:0000313" key="1">
    <source>
        <dbReference type="EMBL" id="KKK57505.1"/>
    </source>
</evidence>
<proteinExistence type="predicted"/>
<protein>
    <submittedName>
        <fullName evidence="1">Uncharacterized protein</fullName>
    </submittedName>
</protein>
<comment type="caution">
    <text evidence="1">The sequence shown here is derived from an EMBL/GenBank/DDBJ whole genome shotgun (WGS) entry which is preliminary data.</text>
</comment>